<accession>A0A318U479</accession>
<comment type="caution">
    <text evidence="1">The sequence shown here is derived from an EMBL/GenBank/DDBJ whole genome shotgun (WGS) entry which is preliminary data.</text>
</comment>
<dbReference type="InterPro" id="IPR011049">
    <property type="entry name" value="Serralysin-like_metalloprot_C"/>
</dbReference>
<protein>
    <recommendedName>
        <fullName evidence="3">Hemolysin type calcium-binding protein</fullName>
    </recommendedName>
</protein>
<gene>
    <name evidence="1" type="ORF">C8J30_11068</name>
</gene>
<reference evidence="1 2" key="1">
    <citation type="submission" date="2018-06" db="EMBL/GenBank/DDBJ databases">
        <title>Genomic Encyclopedia of Type Strains, Phase III (KMG-III): the genomes of soil and plant-associated and newly described type strains.</title>
        <authorList>
            <person name="Whitman W."/>
        </authorList>
    </citation>
    <scope>NUCLEOTIDE SEQUENCE [LARGE SCALE GENOMIC DNA]</scope>
    <source>
        <strain evidence="1 2">JA737</strain>
    </source>
</reference>
<dbReference type="Proteomes" id="UP000247727">
    <property type="component" value="Unassembled WGS sequence"/>
</dbReference>
<dbReference type="OrthoDB" id="9342475at2"/>
<dbReference type="PROSITE" id="PS00330">
    <property type="entry name" value="HEMOLYSIN_CALCIUM"/>
    <property type="match status" value="2"/>
</dbReference>
<organism evidence="1 2">
    <name type="scientific">Rhodobacter viridis</name>
    <dbReference type="NCBI Taxonomy" id="1054202"/>
    <lineage>
        <taxon>Bacteria</taxon>
        <taxon>Pseudomonadati</taxon>
        <taxon>Pseudomonadota</taxon>
        <taxon>Alphaproteobacteria</taxon>
        <taxon>Rhodobacterales</taxon>
        <taxon>Rhodobacter group</taxon>
        <taxon>Rhodobacter</taxon>
    </lineage>
</organism>
<evidence type="ECO:0000313" key="2">
    <source>
        <dbReference type="Proteomes" id="UP000247727"/>
    </source>
</evidence>
<name>A0A318U479_9RHOB</name>
<dbReference type="Pfam" id="PF00353">
    <property type="entry name" value="HemolysinCabind"/>
    <property type="match status" value="1"/>
</dbReference>
<dbReference type="EMBL" id="QJTK01000010">
    <property type="protein sequence ID" value="PYF09195.1"/>
    <property type="molecule type" value="Genomic_DNA"/>
</dbReference>
<dbReference type="PRINTS" id="PR00313">
    <property type="entry name" value="CABNDNGRPT"/>
</dbReference>
<evidence type="ECO:0000313" key="1">
    <source>
        <dbReference type="EMBL" id="PYF09195.1"/>
    </source>
</evidence>
<sequence>MALIATTTNTISSGVLVTLTSVDHLIVNTNVLLASVNDDAVSSTGGTAQILGTVIGTSAGIRSTGHAFSVFIGATGTVASTGASGTGGLRLSGSLNTVTNQGTVTGSFGVVIGSTDAGITSTIHNSGEISATDTAILRVFGCTDTLRIINTGAINGGTNSDAINANTNSASIEQVLNQGTIAGGLHLFGGADLVVNRGFIDASVFLGTGADSFDGRSGEVTGTVDGGEDDDSFIGNALVNESFDGGDGSDLLDFRFGGAVTVALDNSFSTDGAALGDSYVNFERVLGSQRDDVIRGAEGTNILLGRGGADSLDGAGGNDVLNGGAGIDRLTGGLGNDVFRFNMLAEFGDAITDFGAGAGNNDKFQFDASALGGGLVVGALAAGAFVSRLDNHAQDANDRFIFRTSDTTLWFDADGNGAGAAVMVADLQAGAVVTVADIQLV</sequence>
<dbReference type="SUPFAM" id="SSF51120">
    <property type="entry name" value="beta-Roll"/>
    <property type="match status" value="1"/>
</dbReference>
<dbReference type="InterPro" id="IPR018511">
    <property type="entry name" value="Hemolysin-typ_Ca-bd_CS"/>
</dbReference>
<proteinExistence type="predicted"/>
<dbReference type="InterPro" id="IPR001343">
    <property type="entry name" value="Hemolysn_Ca-bd"/>
</dbReference>
<dbReference type="Gene3D" id="2.150.10.10">
    <property type="entry name" value="Serralysin-like metalloprotease, C-terminal"/>
    <property type="match status" value="1"/>
</dbReference>
<dbReference type="RefSeq" id="WP_110806275.1">
    <property type="nucleotide sequence ID" value="NZ_QJTK01000010.1"/>
</dbReference>
<dbReference type="AlphaFoldDB" id="A0A318U479"/>
<dbReference type="GO" id="GO:0005509">
    <property type="term" value="F:calcium ion binding"/>
    <property type="evidence" value="ECO:0007669"/>
    <property type="project" value="InterPro"/>
</dbReference>
<evidence type="ECO:0008006" key="3">
    <source>
        <dbReference type="Google" id="ProtNLM"/>
    </source>
</evidence>
<keyword evidence="2" id="KW-1185">Reference proteome</keyword>